<dbReference type="CDD" id="cd09032">
    <property type="entry name" value="KH-I_N4BP1_like_rpt1"/>
    <property type="match status" value="1"/>
</dbReference>
<dbReference type="InterPro" id="IPR051101">
    <property type="entry name" value="ZC3H12/N4BP1_RNase_Reg"/>
</dbReference>
<dbReference type="OrthoDB" id="392925at2759"/>
<dbReference type="AlphaFoldDB" id="A0A9Q0XFP5"/>
<organism evidence="4 5">
    <name type="scientific">Phrynocephalus forsythii</name>
    <dbReference type="NCBI Taxonomy" id="171643"/>
    <lineage>
        <taxon>Eukaryota</taxon>
        <taxon>Metazoa</taxon>
        <taxon>Chordata</taxon>
        <taxon>Craniata</taxon>
        <taxon>Vertebrata</taxon>
        <taxon>Euteleostomi</taxon>
        <taxon>Lepidosauria</taxon>
        <taxon>Squamata</taxon>
        <taxon>Bifurcata</taxon>
        <taxon>Unidentata</taxon>
        <taxon>Episquamata</taxon>
        <taxon>Toxicofera</taxon>
        <taxon>Iguania</taxon>
        <taxon>Acrodonta</taxon>
        <taxon>Agamidae</taxon>
        <taxon>Agaminae</taxon>
        <taxon>Phrynocephalus</taxon>
    </lineage>
</organism>
<keyword evidence="5" id="KW-1185">Reference proteome</keyword>
<dbReference type="GO" id="GO:0004521">
    <property type="term" value="F:RNA endonuclease activity"/>
    <property type="evidence" value="ECO:0007669"/>
    <property type="project" value="TreeGrafter"/>
</dbReference>
<dbReference type="GO" id="GO:0036464">
    <property type="term" value="C:cytoplasmic ribonucleoprotein granule"/>
    <property type="evidence" value="ECO:0007669"/>
    <property type="project" value="TreeGrafter"/>
</dbReference>
<reference evidence="4" key="1">
    <citation type="journal article" date="2023" name="DNA Res.">
        <title>Chromosome-level genome assembly of Phrynocephalus forsythii using third-generation DNA sequencing and Hi-C analysis.</title>
        <authorList>
            <person name="Qi Y."/>
            <person name="Zhao W."/>
            <person name="Zhao Y."/>
            <person name="Niu C."/>
            <person name="Cao S."/>
            <person name="Zhang Y."/>
        </authorList>
    </citation>
    <scope>NUCLEOTIDE SEQUENCE</scope>
    <source>
        <tissue evidence="4">Muscle</tissue>
    </source>
</reference>
<dbReference type="EMBL" id="JAPFRF010000012">
    <property type="protein sequence ID" value="KAJ7313039.1"/>
    <property type="molecule type" value="Genomic_DNA"/>
</dbReference>
<evidence type="ECO:0000259" key="2">
    <source>
        <dbReference type="Pfam" id="PF23050"/>
    </source>
</evidence>
<protein>
    <submittedName>
        <fullName evidence="4">Uncharacterized protein</fullName>
    </submittedName>
</protein>
<dbReference type="Pfam" id="PF23052">
    <property type="entry name" value="KH_N4BP1_2nd"/>
    <property type="match status" value="1"/>
</dbReference>
<dbReference type="InterPro" id="IPR036612">
    <property type="entry name" value="KH_dom_type_1_sf"/>
</dbReference>
<evidence type="ECO:0000313" key="5">
    <source>
        <dbReference type="Proteomes" id="UP001142489"/>
    </source>
</evidence>
<sequence length="331" mass="37293">MPSSSRTLDDFAVPEEAQEVVTQHRPRIERLFRVELNILGVLESVQSPSGDPQVARKIWLQLQGHRDSLQRAKEYIKGLCAPELSEEVHYPKDMQCIFSGAHGLFLDCLTQGTSAHLTVLHPGALLISGLAEAFVMAQSRIQEFVEKHRKNPKLPEDHETQIKRAFRDLVEDYDDKHAMDLLILPTAVKEDLLNLVKEIHDEVGQQNQKNERWAPHSFGDNSSLEWEPVALRSGPEPLPRPQDTLGTHHGIRTSDSRVDVPVGLVRPPKSPQKPQVPVRPHGSAGLRDIRTNLPPQLIGLKTKVFFNLQELAFPKAWPSRNGRLGLRRTSC</sequence>
<dbReference type="Pfam" id="PF23050">
    <property type="entry name" value="KH_N4BP1_1st"/>
    <property type="match status" value="1"/>
</dbReference>
<dbReference type="Proteomes" id="UP001142489">
    <property type="component" value="Unassembled WGS sequence"/>
</dbReference>
<dbReference type="PANTHER" id="PTHR12876">
    <property type="entry name" value="N4BP1-RELATED"/>
    <property type="match status" value="1"/>
</dbReference>
<dbReference type="GO" id="GO:0003729">
    <property type="term" value="F:mRNA binding"/>
    <property type="evidence" value="ECO:0007669"/>
    <property type="project" value="TreeGrafter"/>
</dbReference>
<gene>
    <name evidence="4" type="ORF">JRQ81_004303</name>
</gene>
<name>A0A9Q0XFP5_9SAUR</name>
<dbReference type="CDD" id="cd22477">
    <property type="entry name" value="KH-I_NYNRIN_like"/>
    <property type="match status" value="1"/>
</dbReference>
<comment type="caution">
    <text evidence="4">The sequence shown here is derived from an EMBL/GenBank/DDBJ whole genome shotgun (WGS) entry which is preliminary data.</text>
</comment>
<evidence type="ECO:0000259" key="3">
    <source>
        <dbReference type="Pfam" id="PF23052"/>
    </source>
</evidence>
<feature type="domain" description="N4BP1 second type I KH-domain" evidence="3">
    <location>
        <begin position="82"/>
        <end position="198"/>
    </location>
</feature>
<feature type="domain" description="N4BP1 first type I KH-domain" evidence="2">
    <location>
        <begin position="9"/>
        <end position="80"/>
    </location>
</feature>
<dbReference type="SUPFAM" id="SSF54791">
    <property type="entry name" value="Eukaryotic type KH-domain (KH-domain type I)"/>
    <property type="match status" value="1"/>
</dbReference>
<dbReference type="GO" id="GO:0005634">
    <property type="term" value="C:nucleus"/>
    <property type="evidence" value="ECO:0007669"/>
    <property type="project" value="TreeGrafter"/>
</dbReference>
<dbReference type="InterPro" id="IPR056630">
    <property type="entry name" value="KH_N4BP1_2nd"/>
</dbReference>
<feature type="region of interest" description="Disordered" evidence="1">
    <location>
        <begin position="264"/>
        <end position="288"/>
    </location>
</feature>
<evidence type="ECO:0000313" key="4">
    <source>
        <dbReference type="EMBL" id="KAJ7313039.1"/>
    </source>
</evidence>
<evidence type="ECO:0000256" key="1">
    <source>
        <dbReference type="SAM" id="MobiDB-lite"/>
    </source>
</evidence>
<proteinExistence type="predicted"/>
<dbReference type="InterPro" id="IPR056629">
    <property type="entry name" value="KH_N4BP1_1st"/>
</dbReference>
<accession>A0A9Q0XFP5</accession>
<dbReference type="PANTHER" id="PTHR12876:SF28">
    <property type="entry name" value="PROTEIN KHNYN"/>
    <property type="match status" value="1"/>
</dbReference>